<dbReference type="Proteomes" id="UP001482620">
    <property type="component" value="Unassembled WGS sequence"/>
</dbReference>
<name>A0ABV0TDW7_9TELE</name>
<keyword evidence="1" id="KW-0812">Transmembrane</keyword>
<evidence type="ECO:0000313" key="3">
    <source>
        <dbReference type="Proteomes" id="UP001482620"/>
    </source>
</evidence>
<dbReference type="EMBL" id="JAHRIQ010028252">
    <property type="protein sequence ID" value="MEQ2230684.1"/>
    <property type="molecule type" value="Genomic_DNA"/>
</dbReference>
<protein>
    <submittedName>
        <fullName evidence="2">Uncharacterized protein</fullName>
    </submittedName>
</protein>
<dbReference type="PANTHER" id="PTHR45638:SF8">
    <property type="entry name" value="CYCLIC NUCLEOTIDE-GATED CATION CHANNEL BETA-3"/>
    <property type="match status" value="1"/>
</dbReference>
<reference evidence="2 3" key="1">
    <citation type="submission" date="2021-06" db="EMBL/GenBank/DDBJ databases">
        <authorList>
            <person name="Palmer J.M."/>
        </authorList>
    </citation>
    <scope>NUCLEOTIDE SEQUENCE [LARGE SCALE GENOMIC DNA]</scope>
    <source>
        <strain evidence="3">if_2019</strain>
        <tissue evidence="2">Muscle</tissue>
    </source>
</reference>
<sequence>MIKHIIFLLFVPRYLRCYYFAVRSLINIGGLPEPVTLFEITFQMTNFFIGVFVFSSLIGQVNPFLFIKTTLTFSMSISGVKSFVFSMSDYRNRDNYRDTEH</sequence>
<evidence type="ECO:0000256" key="1">
    <source>
        <dbReference type="SAM" id="Phobius"/>
    </source>
</evidence>
<dbReference type="InterPro" id="IPR050866">
    <property type="entry name" value="CNG_cation_channel"/>
</dbReference>
<comment type="caution">
    <text evidence="2">The sequence shown here is derived from an EMBL/GenBank/DDBJ whole genome shotgun (WGS) entry which is preliminary data.</text>
</comment>
<keyword evidence="3" id="KW-1185">Reference proteome</keyword>
<feature type="transmembrane region" description="Helical" evidence="1">
    <location>
        <begin position="47"/>
        <end position="67"/>
    </location>
</feature>
<dbReference type="PANTHER" id="PTHR45638">
    <property type="entry name" value="CYCLIC NUCLEOTIDE-GATED CATION CHANNEL SUBUNIT A"/>
    <property type="match status" value="1"/>
</dbReference>
<evidence type="ECO:0000313" key="2">
    <source>
        <dbReference type="EMBL" id="MEQ2230684.1"/>
    </source>
</evidence>
<accession>A0ABV0TDW7</accession>
<keyword evidence="1" id="KW-0472">Membrane</keyword>
<gene>
    <name evidence="2" type="ORF">ILYODFUR_031981</name>
</gene>
<organism evidence="2 3">
    <name type="scientific">Ilyodon furcidens</name>
    <name type="common">goldbreast splitfin</name>
    <dbReference type="NCBI Taxonomy" id="33524"/>
    <lineage>
        <taxon>Eukaryota</taxon>
        <taxon>Metazoa</taxon>
        <taxon>Chordata</taxon>
        <taxon>Craniata</taxon>
        <taxon>Vertebrata</taxon>
        <taxon>Euteleostomi</taxon>
        <taxon>Actinopterygii</taxon>
        <taxon>Neopterygii</taxon>
        <taxon>Teleostei</taxon>
        <taxon>Neoteleostei</taxon>
        <taxon>Acanthomorphata</taxon>
        <taxon>Ovalentaria</taxon>
        <taxon>Atherinomorphae</taxon>
        <taxon>Cyprinodontiformes</taxon>
        <taxon>Goodeidae</taxon>
        <taxon>Ilyodon</taxon>
    </lineage>
</organism>
<keyword evidence="1" id="KW-1133">Transmembrane helix</keyword>
<proteinExistence type="predicted"/>